<dbReference type="PANTHER" id="PTHR43357:SF4">
    <property type="entry name" value="INNER MEMBRANE ABC TRANSPORTER PERMEASE PROTEIN YDCV"/>
    <property type="match status" value="1"/>
</dbReference>
<evidence type="ECO:0000256" key="5">
    <source>
        <dbReference type="ARBA" id="ARBA00022692"/>
    </source>
</evidence>
<evidence type="ECO:0000256" key="4">
    <source>
        <dbReference type="ARBA" id="ARBA00022519"/>
    </source>
</evidence>
<reference evidence="11" key="1">
    <citation type="journal article" date="2019" name="Int. J. Syst. Evol. Microbiol.">
        <title>The Global Catalogue of Microorganisms (GCM) 10K type strain sequencing project: providing services to taxonomists for standard genome sequencing and annotation.</title>
        <authorList>
            <consortium name="The Broad Institute Genomics Platform"/>
            <consortium name="The Broad Institute Genome Sequencing Center for Infectious Disease"/>
            <person name="Wu L."/>
            <person name="Ma J."/>
        </authorList>
    </citation>
    <scope>NUCLEOTIDE SEQUENCE [LARGE SCALE GENOMIC DNA]</scope>
    <source>
        <strain evidence="11">LMG 24813</strain>
    </source>
</reference>
<keyword evidence="4" id="KW-0997">Cell inner membrane</keyword>
<gene>
    <name evidence="10" type="ORF">ACFOY1_06470</name>
</gene>
<accession>A0ABV8NXM8</accession>
<keyword evidence="7 8" id="KW-0472">Membrane</keyword>
<feature type="domain" description="ABC transmembrane type-1" evidence="9">
    <location>
        <begin position="75"/>
        <end position="269"/>
    </location>
</feature>
<keyword evidence="6 8" id="KW-1133">Transmembrane helix</keyword>
<feature type="transmembrane region" description="Helical" evidence="8">
    <location>
        <begin position="250"/>
        <end position="269"/>
    </location>
</feature>
<evidence type="ECO:0000256" key="7">
    <source>
        <dbReference type="ARBA" id="ARBA00023136"/>
    </source>
</evidence>
<feature type="transmembrane region" description="Helical" evidence="8">
    <location>
        <begin position="113"/>
        <end position="134"/>
    </location>
</feature>
<keyword evidence="3" id="KW-1003">Cell membrane</keyword>
<dbReference type="PROSITE" id="PS50928">
    <property type="entry name" value="ABC_TM1"/>
    <property type="match status" value="1"/>
</dbReference>
<evidence type="ECO:0000256" key="1">
    <source>
        <dbReference type="ARBA" id="ARBA00004429"/>
    </source>
</evidence>
<evidence type="ECO:0000256" key="8">
    <source>
        <dbReference type="RuleBase" id="RU363032"/>
    </source>
</evidence>
<feature type="transmembrane region" description="Helical" evidence="8">
    <location>
        <begin position="146"/>
        <end position="165"/>
    </location>
</feature>
<evidence type="ECO:0000313" key="11">
    <source>
        <dbReference type="Proteomes" id="UP001595848"/>
    </source>
</evidence>
<comment type="caution">
    <text evidence="10">The sequence shown here is derived from an EMBL/GenBank/DDBJ whole genome shotgun (WGS) entry which is preliminary data.</text>
</comment>
<evidence type="ECO:0000256" key="6">
    <source>
        <dbReference type="ARBA" id="ARBA00022989"/>
    </source>
</evidence>
<evidence type="ECO:0000259" key="9">
    <source>
        <dbReference type="PROSITE" id="PS50928"/>
    </source>
</evidence>
<protein>
    <submittedName>
        <fullName evidence="10">ABC transporter permease</fullName>
    </submittedName>
</protein>
<dbReference type="Pfam" id="PF00528">
    <property type="entry name" value="BPD_transp_1"/>
    <property type="match status" value="1"/>
</dbReference>
<feature type="transmembrane region" description="Helical" evidence="8">
    <location>
        <begin position="201"/>
        <end position="218"/>
    </location>
</feature>
<name>A0ABV8NXM8_9BURK</name>
<evidence type="ECO:0000313" key="10">
    <source>
        <dbReference type="EMBL" id="MFC4200590.1"/>
    </source>
</evidence>
<evidence type="ECO:0000256" key="3">
    <source>
        <dbReference type="ARBA" id="ARBA00022475"/>
    </source>
</evidence>
<keyword evidence="5 8" id="KW-0812">Transmembrane</keyword>
<keyword evidence="2 8" id="KW-0813">Transport</keyword>
<dbReference type="CDD" id="cd06261">
    <property type="entry name" value="TM_PBP2"/>
    <property type="match status" value="1"/>
</dbReference>
<keyword evidence="11" id="KW-1185">Reference proteome</keyword>
<feature type="transmembrane region" description="Helical" evidence="8">
    <location>
        <begin position="75"/>
        <end position="101"/>
    </location>
</feature>
<sequence>MSHNVPSLQPRASIAWGRLLHRAIVALVYLFVLCPIFFVIWLSFFKDAILYFPPSGYTFAWYVNAWRNNAFADGFLFSLQIALLAALGGVVLGILAAMSVVRYRYAGRGMVNTLLLSPLLIPGIILGVAIYLFYLRAENILDMDIVGTYGGLVAAHICLTIPWTVRLVSAGMQGLDESVVEAARNLGASSRVAFLRVTLPMLRPSIVAAALFSFIVSFENLELSLSLVGPGHTTLPIAIMQYLEFNLDPTIAAVASVQILLLGAIMLVTDRYVKLSRVV</sequence>
<evidence type="ECO:0000256" key="2">
    <source>
        <dbReference type="ARBA" id="ARBA00022448"/>
    </source>
</evidence>
<comment type="subcellular location">
    <subcellularLocation>
        <location evidence="1">Cell inner membrane</location>
        <topology evidence="1">Multi-pass membrane protein</topology>
    </subcellularLocation>
    <subcellularLocation>
        <location evidence="8">Cell membrane</location>
        <topology evidence="8">Multi-pass membrane protein</topology>
    </subcellularLocation>
</comment>
<dbReference type="Proteomes" id="UP001595848">
    <property type="component" value="Unassembled WGS sequence"/>
</dbReference>
<proteinExistence type="inferred from homology"/>
<organism evidence="10 11">
    <name type="scientific">Candidimonas humi</name>
    <dbReference type="NCBI Taxonomy" id="683355"/>
    <lineage>
        <taxon>Bacteria</taxon>
        <taxon>Pseudomonadati</taxon>
        <taxon>Pseudomonadota</taxon>
        <taxon>Betaproteobacteria</taxon>
        <taxon>Burkholderiales</taxon>
        <taxon>Alcaligenaceae</taxon>
        <taxon>Candidimonas</taxon>
    </lineage>
</organism>
<dbReference type="RefSeq" id="WP_217964172.1">
    <property type="nucleotide sequence ID" value="NZ_JAHTBN010000003.1"/>
</dbReference>
<feature type="transmembrane region" description="Helical" evidence="8">
    <location>
        <begin position="20"/>
        <end position="44"/>
    </location>
</feature>
<dbReference type="PANTHER" id="PTHR43357">
    <property type="entry name" value="INNER MEMBRANE ABC TRANSPORTER PERMEASE PROTEIN YDCV"/>
    <property type="match status" value="1"/>
</dbReference>
<comment type="similarity">
    <text evidence="8">Belongs to the binding-protein-dependent transport system permease family.</text>
</comment>
<dbReference type="EMBL" id="JBHSBV010000002">
    <property type="protein sequence ID" value="MFC4200590.1"/>
    <property type="molecule type" value="Genomic_DNA"/>
</dbReference>
<dbReference type="InterPro" id="IPR000515">
    <property type="entry name" value="MetI-like"/>
</dbReference>